<sequence>MSRQTDSGSTGESPSLFWRSLSATTILSVAGLCRSFLYACSYPETHGLEQFLELLESRKDPSQRKKGLLTVSNHISVMDDPLMWGFLPLKYNFGLSSSNRRWGLASHDICYQTRSAHSQHGGIAQPAVTQAIRLLSKGPFPAEPHLALPERQSWSLQNVCVDPFSDLPTAYTTDGHDSHLAPSAYSCNSFSWVHIFPEGKIHQAPSKTMRYFKWGVARLILEASECPDIVPIWLEGFDQVMHESRGFPRGVPRPGKEVSVTFGQKVDAEAVFGEMRSRWQKIKAKAELASPETRDLPLGALNDELLYGAEAVELRKEVTKKVRDLVLEVRRCRGHSDEDPKAGLVETWIEEGPKREGKMEDESWVRDRGVHRAWGELRDDSCYDSFDSASVSKHHKNTFSKPVSTPHHTLATSSPRSSHNDRFRSPASPSGEPEQPSVNDLISHLRRTQVSPSLSTNSRSVPRHVVPRSVHPSLRNLLELPETPPPRPRPDARRTVIGGRRVRRIAGPPPPESWLSGDTGAEDAEKAELDNAEIAKVIHRLERLPDREFPARGSFVHVLMKSMAMHWAWHVAYDGQFLGLLPTHIKLFLLSYIGYYSREQSLAGLMRGLKPLFDNSAAFDNEAQDRMADGDSDVTHLDLSGALGRWISLKQLSTELFLPKKAPSQKDTAKSVPLSWEDEYEDSADAGPSNSIPKSLQPLRFENLQYLSLAHPHPSSVNWNSLISLLSRLSTITHLSLAHWPVPTITPNAINATVRHPTHRSLTFAYGGTDSYSAMENNWAESAGILRKLSRVTYCLKWLDLEGCGDWIPALNWEGAGLQGETYSAGPEWNGSWRDIEWIRLGPGWLPYVDDTGTVTDSVVDLASETNAANPRSLASSAHAPTGVASIESWDVDEERQKYRMAKELERFRDQMRAAKEVQRRVLRTRKNGRGKWVHFSFGLEELADDVREKLLGPELRNTFL</sequence>
<dbReference type="SUPFAM" id="SSF52047">
    <property type="entry name" value="RNI-like"/>
    <property type="match status" value="1"/>
</dbReference>
<feature type="compositionally biased region" description="Polar residues" evidence="12">
    <location>
        <begin position="448"/>
        <end position="457"/>
    </location>
</feature>
<proteinExistence type="inferred from homology"/>
<evidence type="ECO:0000313" key="15">
    <source>
        <dbReference type="Proteomes" id="UP000184356"/>
    </source>
</evidence>
<dbReference type="GO" id="GO:0005741">
    <property type="term" value="C:mitochondrial outer membrane"/>
    <property type="evidence" value="ECO:0007669"/>
    <property type="project" value="UniProtKB-SubCell"/>
</dbReference>
<feature type="region of interest" description="Disordered" evidence="12">
    <location>
        <begin position="396"/>
        <end position="468"/>
    </location>
</feature>
<feature type="domain" description="Phospholipid/glycerol acyltransferase" evidence="13">
    <location>
        <begin position="68"/>
        <end position="237"/>
    </location>
</feature>
<dbReference type="InterPro" id="IPR000872">
    <property type="entry name" value="Tafazzin"/>
</dbReference>
<evidence type="ECO:0000256" key="7">
    <source>
        <dbReference type="ARBA" id="ARBA00023128"/>
    </source>
</evidence>
<dbReference type="GO" id="GO:0005743">
    <property type="term" value="C:mitochondrial inner membrane"/>
    <property type="evidence" value="ECO:0007669"/>
    <property type="project" value="UniProtKB-SubCell"/>
</dbReference>
<dbReference type="PRINTS" id="PR00979">
    <property type="entry name" value="TAFAZZIN"/>
</dbReference>
<evidence type="ECO:0000256" key="10">
    <source>
        <dbReference type="ARBA" id="ARBA00024323"/>
    </source>
</evidence>
<reference evidence="15" key="1">
    <citation type="journal article" date="2017" name="Genome Biol.">
        <title>Comparative genomics reveals high biological diversity and specific adaptations in the industrially and medically important fungal genus Aspergillus.</title>
        <authorList>
            <person name="de Vries R.P."/>
            <person name="Riley R."/>
            <person name="Wiebenga A."/>
            <person name="Aguilar-Osorio G."/>
            <person name="Amillis S."/>
            <person name="Uchima C.A."/>
            <person name="Anderluh G."/>
            <person name="Asadollahi M."/>
            <person name="Askin M."/>
            <person name="Barry K."/>
            <person name="Battaglia E."/>
            <person name="Bayram O."/>
            <person name="Benocci T."/>
            <person name="Braus-Stromeyer S.A."/>
            <person name="Caldana C."/>
            <person name="Canovas D."/>
            <person name="Cerqueira G.C."/>
            <person name="Chen F."/>
            <person name="Chen W."/>
            <person name="Choi C."/>
            <person name="Clum A."/>
            <person name="Dos Santos R.A."/>
            <person name="Damasio A.R."/>
            <person name="Diallinas G."/>
            <person name="Emri T."/>
            <person name="Fekete E."/>
            <person name="Flipphi M."/>
            <person name="Freyberg S."/>
            <person name="Gallo A."/>
            <person name="Gournas C."/>
            <person name="Habgood R."/>
            <person name="Hainaut M."/>
            <person name="Harispe M.L."/>
            <person name="Henrissat B."/>
            <person name="Hilden K.S."/>
            <person name="Hope R."/>
            <person name="Hossain A."/>
            <person name="Karabika E."/>
            <person name="Karaffa L."/>
            <person name="Karanyi Z."/>
            <person name="Krasevec N."/>
            <person name="Kuo A."/>
            <person name="Kusch H."/>
            <person name="LaButti K."/>
            <person name="Lagendijk E.L."/>
            <person name="Lapidus A."/>
            <person name="Levasseur A."/>
            <person name="Lindquist E."/>
            <person name="Lipzen A."/>
            <person name="Logrieco A.F."/>
            <person name="MacCabe A."/>
            <person name="Maekelae M.R."/>
            <person name="Malavazi I."/>
            <person name="Melin P."/>
            <person name="Meyer V."/>
            <person name="Mielnichuk N."/>
            <person name="Miskei M."/>
            <person name="Molnar A.P."/>
            <person name="Mule G."/>
            <person name="Ngan C.Y."/>
            <person name="Orejas M."/>
            <person name="Orosz E."/>
            <person name="Ouedraogo J.P."/>
            <person name="Overkamp K.M."/>
            <person name="Park H.-S."/>
            <person name="Perrone G."/>
            <person name="Piumi F."/>
            <person name="Punt P.J."/>
            <person name="Ram A.F."/>
            <person name="Ramon A."/>
            <person name="Rauscher S."/>
            <person name="Record E."/>
            <person name="Riano-Pachon D.M."/>
            <person name="Robert V."/>
            <person name="Roehrig J."/>
            <person name="Ruller R."/>
            <person name="Salamov A."/>
            <person name="Salih N.S."/>
            <person name="Samson R.A."/>
            <person name="Sandor E."/>
            <person name="Sanguinetti M."/>
            <person name="Schuetze T."/>
            <person name="Sepcic K."/>
            <person name="Shelest E."/>
            <person name="Sherlock G."/>
            <person name="Sophianopoulou V."/>
            <person name="Squina F.M."/>
            <person name="Sun H."/>
            <person name="Susca A."/>
            <person name="Todd R.B."/>
            <person name="Tsang A."/>
            <person name="Unkles S.E."/>
            <person name="van de Wiele N."/>
            <person name="van Rossen-Uffink D."/>
            <person name="Oliveira J.V."/>
            <person name="Vesth T.C."/>
            <person name="Visser J."/>
            <person name="Yu J.-H."/>
            <person name="Zhou M."/>
            <person name="Andersen M.R."/>
            <person name="Archer D.B."/>
            <person name="Baker S.E."/>
            <person name="Benoit I."/>
            <person name="Brakhage A.A."/>
            <person name="Braus G.H."/>
            <person name="Fischer R."/>
            <person name="Frisvad J.C."/>
            <person name="Goldman G.H."/>
            <person name="Houbraken J."/>
            <person name="Oakley B."/>
            <person name="Pocsi I."/>
            <person name="Scazzocchio C."/>
            <person name="Seiboth B."/>
            <person name="vanKuyk P.A."/>
            <person name="Wortman J."/>
            <person name="Dyer P.S."/>
            <person name="Grigoriev I.V."/>
        </authorList>
    </citation>
    <scope>NUCLEOTIDE SEQUENCE [LARGE SCALE GENOMIC DNA]</scope>
    <source>
        <strain evidence="15">CBS 593.65</strain>
    </source>
</reference>
<dbReference type="Proteomes" id="UP000184356">
    <property type="component" value="Unassembled WGS sequence"/>
</dbReference>
<evidence type="ECO:0000256" key="8">
    <source>
        <dbReference type="ARBA" id="ARBA00023136"/>
    </source>
</evidence>
<dbReference type="GO" id="GO:0035965">
    <property type="term" value="P:cardiolipin acyl-chain remodeling"/>
    <property type="evidence" value="ECO:0007669"/>
    <property type="project" value="TreeGrafter"/>
</dbReference>
<evidence type="ECO:0000256" key="1">
    <source>
        <dbReference type="ARBA" id="ARBA00004137"/>
    </source>
</evidence>
<dbReference type="CDD" id="cd07989">
    <property type="entry name" value="LPLAT_AGPAT-like"/>
    <property type="match status" value="1"/>
</dbReference>
<organism evidence="14 15">
    <name type="scientific">Aspergillus sydowii CBS 593.65</name>
    <dbReference type="NCBI Taxonomy" id="1036612"/>
    <lineage>
        <taxon>Eukaryota</taxon>
        <taxon>Fungi</taxon>
        <taxon>Dikarya</taxon>
        <taxon>Ascomycota</taxon>
        <taxon>Pezizomycotina</taxon>
        <taxon>Eurotiomycetes</taxon>
        <taxon>Eurotiomycetidae</taxon>
        <taxon>Eurotiales</taxon>
        <taxon>Aspergillaceae</taxon>
        <taxon>Aspergillus</taxon>
        <taxon>Aspergillus subgen. Nidulantes</taxon>
    </lineage>
</organism>
<dbReference type="VEuPathDB" id="FungiDB:ASPSYDRAFT_203126"/>
<keyword evidence="9" id="KW-0012">Acyltransferase</keyword>
<accession>A0A1L9TI76</accession>
<evidence type="ECO:0000256" key="11">
    <source>
        <dbReference type="ARBA" id="ARBA00047906"/>
    </source>
</evidence>
<evidence type="ECO:0000259" key="13">
    <source>
        <dbReference type="SMART" id="SM00563"/>
    </source>
</evidence>
<dbReference type="PANTHER" id="PTHR12497">
    <property type="entry name" value="TAZ PROTEIN TAFAZZIN"/>
    <property type="match status" value="1"/>
</dbReference>
<dbReference type="STRING" id="1036612.A0A1L9TI76"/>
<dbReference type="GO" id="GO:0047184">
    <property type="term" value="F:1-acylglycerophosphocholine O-acyltransferase activity"/>
    <property type="evidence" value="ECO:0007669"/>
    <property type="project" value="TreeGrafter"/>
</dbReference>
<dbReference type="RefSeq" id="XP_040702942.1">
    <property type="nucleotide sequence ID" value="XM_040843827.1"/>
</dbReference>
<dbReference type="GO" id="GO:0007007">
    <property type="term" value="P:inner mitochondrial membrane organization"/>
    <property type="evidence" value="ECO:0007669"/>
    <property type="project" value="TreeGrafter"/>
</dbReference>
<gene>
    <name evidence="14" type="ORF">ASPSYDRAFT_203126</name>
</gene>
<name>A0A1L9TI76_9EURO</name>
<comment type="subcellular location">
    <subcellularLocation>
        <location evidence="1">Mitochondrion inner membrane</location>
        <topology evidence="1">Peripheral membrane protein</topology>
        <orientation evidence="1">Intermembrane side</orientation>
    </subcellularLocation>
    <subcellularLocation>
        <location evidence="10">Mitochondrion outer membrane</location>
        <topology evidence="10">Peripheral membrane protein</topology>
        <orientation evidence="10">Intermembrane side</orientation>
    </subcellularLocation>
</comment>
<keyword evidence="6" id="KW-0443">Lipid metabolism</keyword>
<evidence type="ECO:0000313" key="14">
    <source>
        <dbReference type="EMBL" id="OJJ59136.1"/>
    </source>
</evidence>
<evidence type="ECO:0000256" key="12">
    <source>
        <dbReference type="SAM" id="MobiDB-lite"/>
    </source>
</evidence>
<keyword evidence="5" id="KW-0999">Mitochondrion inner membrane</keyword>
<evidence type="ECO:0000256" key="5">
    <source>
        <dbReference type="ARBA" id="ARBA00022792"/>
    </source>
</evidence>
<evidence type="ECO:0000256" key="9">
    <source>
        <dbReference type="ARBA" id="ARBA00023315"/>
    </source>
</evidence>
<dbReference type="EMBL" id="KV878586">
    <property type="protein sequence ID" value="OJJ59136.1"/>
    <property type="molecule type" value="Genomic_DNA"/>
</dbReference>
<evidence type="ECO:0000256" key="6">
    <source>
        <dbReference type="ARBA" id="ARBA00023098"/>
    </source>
</evidence>
<protein>
    <recommendedName>
        <fullName evidence="13">Phospholipid/glycerol acyltransferase domain-containing protein</fullName>
    </recommendedName>
</protein>
<evidence type="ECO:0000256" key="3">
    <source>
        <dbReference type="ARBA" id="ARBA00022679"/>
    </source>
</evidence>
<dbReference type="OrthoDB" id="193467at2759"/>
<dbReference type="AlphaFoldDB" id="A0A1L9TI76"/>
<comment type="catalytic activity">
    <reaction evidence="11">
        <text>1'-[1,2-diacyl-sn-glycero-3-phospho],3'-[1-acyl-sn-glycero-3-phospho]-glycerol + a 1,2-diacyl-sn-glycero-3-phosphocholine = a cardiolipin + a 1-acyl-sn-glycero-3-phosphocholine</text>
        <dbReference type="Rhea" id="RHEA:33731"/>
        <dbReference type="ChEBI" id="CHEBI:57643"/>
        <dbReference type="ChEBI" id="CHEBI:58168"/>
        <dbReference type="ChEBI" id="CHEBI:62237"/>
        <dbReference type="ChEBI" id="CHEBI:64743"/>
    </reaction>
    <physiologicalReaction direction="left-to-right" evidence="11">
        <dbReference type="Rhea" id="RHEA:33732"/>
    </physiologicalReaction>
    <physiologicalReaction direction="right-to-left" evidence="11">
        <dbReference type="Rhea" id="RHEA:33733"/>
    </physiologicalReaction>
</comment>
<dbReference type="PANTHER" id="PTHR12497:SF0">
    <property type="entry name" value="TAFAZZIN"/>
    <property type="match status" value="1"/>
</dbReference>
<feature type="compositionally biased region" description="Polar residues" evidence="12">
    <location>
        <begin position="399"/>
        <end position="417"/>
    </location>
</feature>
<comment type="similarity">
    <text evidence="2">Belongs to the taffazin family.</text>
</comment>
<dbReference type="SMART" id="SM00563">
    <property type="entry name" value="PlsC"/>
    <property type="match status" value="1"/>
</dbReference>
<dbReference type="SUPFAM" id="SSF69593">
    <property type="entry name" value="Glycerol-3-phosphate (1)-acyltransferase"/>
    <property type="match status" value="1"/>
</dbReference>
<keyword evidence="15" id="KW-1185">Reference proteome</keyword>
<evidence type="ECO:0000256" key="4">
    <source>
        <dbReference type="ARBA" id="ARBA00022787"/>
    </source>
</evidence>
<keyword evidence="8" id="KW-0472">Membrane</keyword>
<evidence type="ECO:0000256" key="2">
    <source>
        <dbReference type="ARBA" id="ARBA00010524"/>
    </source>
</evidence>
<keyword evidence="7" id="KW-0496">Mitochondrion</keyword>
<dbReference type="InterPro" id="IPR002123">
    <property type="entry name" value="Plipid/glycerol_acylTrfase"/>
</dbReference>
<keyword evidence="4" id="KW-1000">Mitochondrion outer membrane</keyword>
<keyword evidence="3" id="KW-0808">Transferase</keyword>
<dbReference type="GeneID" id="63759900"/>